<organism evidence="2 3">
    <name type="scientific">Cytobacillus eiseniae</name>
    <dbReference type="NCBI Taxonomy" id="762947"/>
    <lineage>
        <taxon>Bacteria</taxon>
        <taxon>Bacillati</taxon>
        <taxon>Bacillota</taxon>
        <taxon>Bacilli</taxon>
        <taxon>Bacillales</taxon>
        <taxon>Bacillaceae</taxon>
        <taxon>Cytobacillus</taxon>
    </lineage>
</organism>
<dbReference type="Pfam" id="PF13115">
    <property type="entry name" value="YtkA"/>
    <property type="match status" value="2"/>
</dbReference>
<reference evidence="2 3" key="1">
    <citation type="submission" date="2021-03" db="EMBL/GenBank/DDBJ databases">
        <title>Genomic Encyclopedia of Type Strains, Phase IV (KMG-IV): sequencing the most valuable type-strain genomes for metagenomic binning, comparative biology and taxonomic classification.</title>
        <authorList>
            <person name="Goeker M."/>
        </authorList>
    </citation>
    <scope>NUCLEOTIDE SEQUENCE [LARGE SCALE GENOMIC DNA]</scope>
    <source>
        <strain evidence="2 3">DSM 26675</strain>
    </source>
</reference>
<protein>
    <recommendedName>
        <fullName evidence="1">YtkA-like domain-containing protein</fullName>
    </recommendedName>
</protein>
<evidence type="ECO:0000313" key="2">
    <source>
        <dbReference type="EMBL" id="MBP2240401.1"/>
    </source>
</evidence>
<dbReference type="Proteomes" id="UP001519293">
    <property type="component" value="Unassembled WGS sequence"/>
</dbReference>
<evidence type="ECO:0000313" key="3">
    <source>
        <dbReference type="Proteomes" id="UP001519293"/>
    </source>
</evidence>
<feature type="domain" description="YtkA-like" evidence="1">
    <location>
        <begin position="34"/>
        <end position="114"/>
    </location>
</feature>
<sequence length="247" mass="27843">MQKFMVSIFAVLLMLAGCSDKEIEKDTSKEEVPQILEAAIEIPETGELDEEIMLSVHVTQGEEPVEDASEVKFEIWKDGLKDQSEMVEASHTENGQYSVGHSFKENGKYHVQSHVTARNMHTMPTESIQIGEVEEDAHHSDNQTNEESHHHGDVTIHLEKPDAIQSNEQIPLSVHLQKGEEPLNKARVRLEISQNGSTPVWVELEEKNEGEYLGDYSFPSSGTFLVKIHVNNDEGLHEHSEVELDIQ</sequence>
<keyword evidence="3" id="KW-1185">Reference proteome</keyword>
<accession>A0ABS4RDC6</accession>
<dbReference type="EMBL" id="JAGIKZ010000003">
    <property type="protein sequence ID" value="MBP2240401.1"/>
    <property type="molecule type" value="Genomic_DNA"/>
</dbReference>
<evidence type="ECO:0000259" key="1">
    <source>
        <dbReference type="Pfam" id="PF13115"/>
    </source>
</evidence>
<name>A0ABS4RDC6_9BACI</name>
<feature type="domain" description="YtkA-like" evidence="1">
    <location>
        <begin position="152"/>
        <end position="229"/>
    </location>
</feature>
<dbReference type="RefSeq" id="WP_066397434.1">
    <property type="nucleotide sequence ID" value="NZ_JAGIKZ010000003.1"/>
</dbReference>
<comment type="caution">
    <text evidence="2">The sequence shown here is derived from an EMBL/GenBank/DDBJ whole genome shotgun (WGS) entry which is preliminary data.</text>
</comment>
<dbReference type="InterPro" id="IPR032693">
    <property type="entry name" value="YtkA-like_dom"/>
</dbReference>
<dbReference type="PROSITE" id="PS51257">
    <property type="entry name" value="PROKAR_LIPOPROTEIN"/>
    <property type="match status" value="1"/>
</dbReference>
<proteinExistence type="predicted"/>
<gene>
    <name evidence="2" type="ORF">J2Z40_000956</name>
</gene>